<feature type="transmembrane region" description="Helical" evidence="1">
    <location>
        <begin position="20"/>
        <end position="43"/>
    </location>
</feature>
<keyword evidence="1" id="KW-0812">Transmembrane</keyword>
<sequence length="61" mass="6126">MPSSSPPVSGGSLSLVAAPRLLPLFLGVFGGAFVSLGVALLGVRSVAAVRWLLLLPGDLLL</sequence>
<dbReference type="OrthoDB" id="5877963at2759"/>
<name>A0A2P4YGL8_9STRA</name>
<organism evidence="2 3">
    <name type="scientific">Phytophthora palmivora</name>
    <dbReference type="NCBI Taxonomy" id="4796"/>
    <lineage>
        <taxon>Eukaryota</taxon>
        <taxon>Sar</taxon>
        <taxon>Stramenopiles</taxon>
        <taxon>Oomycota</taxon>
        <taxon>Peronosporomycetes</taxon>
        <taxon>Peronosporales</taxon>
        <taxon>Peronosporaceae</taxon>
        <taxon>Phytophthora</taxon>
    </lineage>
</organism>
<keyword evidence="1" id="KW-0472">Membrane</keyword>
<accession>A0A2P4YGL8</accession>
<evidence type="ECO:0000313" key="3">
    <source>
        <dbReference type="Proteomes" id="UP000237271"/>
    </source>
</evidence>
<protein>
    <submittedName>
        <fullName evidence="2">Dicarboxylate/amino acid:cation (Na or H) symporter (DAACS) family protein</fullName>
    </submittedName>
</protein>
<comment type="caution">
    <text evidence="2">The sequence shown here is derived from an EMBL/GenBank/DDBJ whole genome shotgun (WGS) entry which is preliminary data.</text>
</comment>
<keyword evidence="3" id="KW-1185">Reference proteome</keyword>
<gene>
    <name evidence="2" type="ORF">PHPALM_5760</name>
</gene>
<evidence type="ECO:0000256" key="1">
    <source>
        <dbReference type="SAM" id="Phobius"/>
    </source>
</evidence>
<keyword evidence="1" id="KW-1133">Transmembrane helix</keyword>
<proteinExistence type="predicted"/>
<dbReference type="AlphaFoldDB" id="A0A2P4YGL8"/>
<evidence type="ECO:0000313" key="2">
    <source>
        <dbReference type="EMBL" id="POM76943.1"/>
    </source>
</evidence>
<feature type="non-terminal residue" evidence="2">
    <location>
        <position position="61"/>
    </location>
</feature>
<reference evidence="2 3" key="1">
    <citation type="journal article" date="2017" name="Genome Biol. Evol.">
        <title>Phytophthora megakarya and P. palmivora, closely related causal agents of cacao black pod rot, underwent increases in genome sizes and gene numbers by different mechanisms.</title>
        <authorList>
            <person name="Ali S.S."/>
            <person name="Shao J."/>
            <person name="Lary D.J."/>
            <person name="Kronmiller B."/>
            <person name="Shen D."/>
            <person name="Strem M.D."/>
            <person name="Amoako-Attah I."/>
            <person name="Akrofi A.Y."/>
            <person name="Begoude B.A."/>
            <person name="Ten Hoopen G.M."/>
            <person name="Coulibaly K."/>
            <person name="Kebe B.I."/>
            <person name="Melnick R.L."/>
            <person name="Guiltinan M.J."/>
            <person name="Tyler B.M."/>
            <person name="Meinhardt L.W."/>
            <person name="Bailey B.A."/>
        </authorList>
    </citation>
    <scope>NUCLEOTIDE SEQUENCE [LARGE SCALE GENOMIC DNA]</scope>
    <source>
        <strain evidence="3">sbr112.9</strain>
    </source>
</reference>
<dbReference type="EMBL" id="NCKW01003238">
    <property type="protein sequence ID" value="POM76943.1"/>
    <property type="molecule type" value="Genomic_DNA"/>
</dbReference>
<dbReference type="Proteomes" id="UP000237271">
    <property type="component" value="Unassembled WGS sequence"/>
</dbReference>